<dbReference type="EMBL" id="AM285320">
    <property type="protein sequence ID" value="CAK99703.1"/>
    <property type="molecule type" value="Genomic_DNA"/>
</dbReference>
<dbReference type="AlphaFoldDB" id="Q14LC7"/>
<reference evidence="1" key="1">
    <citation type="journal article" date="2010" name="Appl. Environ. Microbiol.">
        <title>Partial chromosome sequence of Spiroplasma citri reveals extensive viral invasion and important gene decay.</title>
        <authorList>
            <person name="Carle P."/>
            <person name="Saillard C."/>
            <person name="Carrere N."/>
            <person name="Carrere S."/>
            <person name="Duret S."/>
            <person name="Eveillard S."/>
            <person name="Gaurivaud P."/>
            <person name="Gourgues G."/>
            <person name="Gouzy J."/>
            <person name="Salar P."/>
            <person name="Verdin E."/>
            <person name="Breton M."/>
            <person name="Blanchard A."/>
            <person name="Laigret F."/>
            <person name="Bove J.M."/>
            <person name="Renaudin J."/>
            <person name="Foissac X."/>
        </authorList>
    </citation>
    <scope>NUCLEOTIDE SEQUENCE</scope>
    <source>
        <strain evidence="1">GII3-3X</strain>
    </source>
</reference>
<proteinExistence type="predicted"/>
<protein>
    <submittedName>
        <fullName evidence="1">Uncharacterized protein</fullName>
    </submittedName>
</protein>
<organism evidence="1">
    <name type="scientific">Spiroplasma citri</name>
    <dbReference type="NCBI Taxonomy" id="2133"/>
    <lineage>
        <taxon>Bacteria</taxon>
        <taxon>Bacillati</taxon>
        <taxon>Mycoplasmatota</taxon>
        <taxon>Mollicutes</taxon>
        <taxon>Entomoplasmatales</taxon>
        <taxon>Spiroplasmataceae</taxon>
        <taxon>Spiroplasma</taxon>
    </lineage>
</organism>
<sequence length="138" mass="16576">MLKKYNTFGFSVPVCGPFGDSNIIKSFKYKWFKARSYEWYVENCKNTQYYEQITKFIKETVYEYFINELSHEDGIIMIGYQPIIYGPYQSEIFANTENLYAQEAINYSLLEQFLNEYQSANKNSKIWFINPNILLEFY</sequence>
<evidence type="ECO:0000313" key="1">
    <source>
        <dbReference type="EMBL" id="CAK99703.1"/>
    </source>
</evidence>
<gene>
    <name evidence="1" type="ORF">SPICI19_053</name>
</gene>
<name>Q14LC7_SPICI</name>
<accession>Q14LC7</accession>